<accession>A0AC34RFM4</accession>
<evidence type="ECO:0000313" key="2">
    <source>
        <dbReference type="WBParaSite" id="JU765_v2.g6443.t1"/>
    </source>
</evidence>
<proteinExistence type="predicted"/>
<name>A0AC34RFM4_9BILA</name>
<reference evidence="2" key="1">
    <citation type="submission" date="2022-11" db="UniProtKB">
        <authorList>
            <consortium name="WormBaseParasite"/>
        </authorList>
    </citation>
    <scope>IDENTIFICATION</scope>
</reference>
<sequence length="167" mass="16597">MSFRVGIVFGILICCFFQLNYACVATSSASSPTTAAPATTTTTASSVVTTSTTTTAAVTTTTTTSALACSSCTAGQVTLTPGNVAQGTETPTATGPTTGTDGCVTLVVTCPATNTGPIFMQFNGNLGGPTDPNGAQVNATLVCVNGNWTFTQNGVTTIITEVNCVAA</sequence>
<dbReference type="Proteomes" id="UP000887576">
    <property type="component" value="Unplaced"/>
</dbReference>
<protein>
    <submittedName>
        <fullName evidence="2">C6 domain-containing protein</fullName>
    </submittedName>
</protein>
<organism evidence="1 2">
    <name type="scientific">Panagrolaimus sp. JU765</name>
    <dbReference type="NCBI Taxonomy" id="591449"/>
    <lineage>
        <taxon>Eukaryota</taxon>
        <taxon>Metazoa</taxon>
        <taxon>Ecdysozoa</taxon>
        <taxon>Nematoda</taxon>
        <taxon>Chromadorea</taxon>
        <taxon>Rhabditida</taxon>
        <taxon>Tylenchina</taxon>
        <taxon>Panagrolaimomorpha</taxon>
        <taxon>Panagrolaimoidea</taxon>
        <taxon>Panagrolaimidae</taxon>
        <taxon>Panagrolaimus</taxon>
    </lineage>
</organism>
<evidence type="ECO:0000313" key="1">
    <source>
        <dbReference type="Proteomes" id="UP000887576"/>
    </source>
</evidence>
<dbReference type="WBParaSite" id="JU765_v2.g6443.t1">
    <property type="protein sequence ID" value="JU765_v2.g6443.t1"/>
    <property type="gene ID" value="JU765_v2.g6443"/>
</dbReference>